<dbReference type="AlphaFoldDB" id="A0A381WCA6"/>
<evidence type="ECO:0000313" key="1">
    <source>
        <dbReference type="EMBL" id="SVA50102.1"/>
    </source>
</evidence>
<feature type="non-terminal residue" evidence="1">
    <location>
        <position position="235"/>
    </location>
</feature>
<name>A0A381WCA6_9ZZZZ</name>
<sequence length="235" mass="28005">MELKRKYFICWINNSNNVDPFVKGLQKNLTEYWFMELDWQVNSQPYPYPPPSSYEKSFKLFDTYVETLSFLETKSVDHAIIIKVGYDLEVDDGTFIQKLDQDILDDDVLLGDQNLYYLNVKQWKSRGCPQLSKIKRREFSSQIKKTFIYIDDQYDIYNFIKDNSTQCFLPFNTETFLQKDSPSIHNHHSIKDLSVYYSVACGLNHLKILKDTGYSENFKLVFFDYNLYSLYMMKQ</sequence>
<reference evidence="1" key="1">
    <citation type="submission" date="2018-05" db="EMBL/GenBank/DDBJ databases">
        <authorList>
            <person name="Lanie J.A."/>
            <person name="Ng W.-L."/>
            <person name="Kazmierczak K.M."/>
            <person name="Andrzejewski T.M."/>
            <person name="Davidsen T.M."/>
            <person name="Wayne K.J."/>
            <person name="Tettelin H."/>
            <person name="Glass J.I."/>
            <person name="Rusch D."/>
            <person name="Podicherti R."/>
            <person name="Tsui H.-C.T."/>
            <person name="Winkler M.E."/>
        </authorList>
    </citation>
    <scope>NUCLEOTIDE SEQUENCE</scope>
</reference>
<gene>
    <name evidence="1" type="ORF">METZ01_LOCUS102956</name>
</gene>
<organism evidence="1">
    <name type="scientific">marine metagenome</name>
    <dbReference type="NCBI Taxonomy" id="408172"/>
    <lineage>
        <taxon>unclassified sequences</taxon>
        <taxon>metagenomes</taxon>
        <taxon>ecological metagenomes</taxon>
    </lineage>
</organism>
<accession>A0A381WCA6</accession>
<dbReference type="EMBL" id="UINC01011341">
    <property type="protein sequence ID" value="SVA50102.1"/>
    <property type="molecule type" value="Genomic_DNA"/>
</dbReference>
<proteinExistence type="predicted"/>
<protein>
    <submittedName>
        <fullName evidence="1">Uncharacterized protein</fullName>
    </submittedName>
</protein>